<proteinExistence type="predicted"/>
<dbReference type="InterPro" id="IPR050744">
    <property type="entry name" value="AI-2_Isomerase_LsrG"/>
</dbReference>
<gene>
    <name evidence="2" type="ORF">SAMN04487893_1066</name>
</gene>
<dbReference type="GO" id="GO:0004497">
    <property type="term" value="F:monooxygenase activity"/>
    <property type="evidence" value="ECO:0007669"/>
    <property type="project" value="UniProtKB-KW"/>
</dbReference>
<evidence type="ECO:0000313" key="3">
    <source>
        <dbReference type="Proteomes" id="UP000243887"/>
    </source>
</evidence>
<dbReference type="PANTHER" id="PTHR33336">
    <property type="entry name" value="QUINOL MONOOXYGENASE YGIN-RELATED"/>
    <property type="match status" value="1"/>
</dbReference>
<keyword evidence="2" id="KW-0503">Monooxygenase</keyword>
<name>A0A1I3QL40_9FLAO</name>
<organism evidence="2 3">
    <name type="scientific">Myroides guanonis</name>
    <dbReference type="NCBI Taxonomy" id="1150112"/>
    <lineage>
        <taxon>Bacteria</taxon>
        <taxon>Pseudomonadati</taxon>
        <taxon>Bacteroidota</taxon>
        <taxon>Flavobacteriia</taxon>
        <taxon>Flavobacteriales</taxon>
        <taxon>Flavobacteriaceae</taxon>
        <taxon>Myroides</taxon>
    </lineage>
</organism>
<dbReference type="PANTHER" id="PTHR33336:SF15">
    <property type="entry name" value="ABM DOMAIN-CONTAINING PROTEIN"/>
    <property type="match status" value="1"/>
</dbReference>
<accession>A0A1I3QL40</accession>
<dbReference type="AlphaFoldDB" id="A0A1I3QL40"/>
<dbReference type="STRING" id="1150112.SAMN04487893_1066"/>
<keyword evidence="2" id="KW-0560">Oxidoreductase</keyword>
<reference evidence="3" key="1">
    <citation type="submission" date="2016-10" db="EMBL/GenBank/DDBJ databases">
        <authorList>
            <person name="Varghese N."/>
            <person name="Submissions S."/>
        </authorList>
    </citation>
    <scope>NUCLEOTIDE SEQUENCE [LARGE SCALE GENOMIC DNA]</scope>
    <source>
        <strain evidence="3">DSM 26542</strain>
    </source>
</reference>
<keyword evidence="3" id="KW-1185">Reference proteome</keyword>
<evidence type="ECO:0000259" key="1">
    <source>
        <dbReference type="PROSITE" id="PS51725"/>
    </source>
</evidence>
<dbReference type="InterPro" id="IPR007138">
    <property type="entry name" value="ABM_dom"/>
</dbReference>
<dbReference type="Proteomes" id="UP000243887">
    <property type="component" value="Unassembled WGS sequence"/>
</dbReference>
<dbReference type="Pfam" id="PF03992">
    <property type="entry name" value="ABM"/>
    <property type="match status" value="1"/>
</dbReference>
<feature type="domain" description="ABM" evidence="1">
    <location>
        <begin position="3"/>
        <end position="91"/>
    </location>
</feature>
<dbReference type="EMBL" id="FORU01000006">
    <property type="protein sequence ID" value="SFJ33896.1"/>
    <property type="molecule type" value="Genomic_DNA"/>
</dbReference>
<dbReference type="InterPro" id="IPR011008">
    <property type="entry name" value="Dimeric_a/b-barrel"/>
</dbReference>
<dbReference type="OrthoDB" id="9806189at2"/>
<dbReference type="RefSeq" id="WP_090678659.1">
    <property type="nucleotide sequence ID" value="NZ_FORU01000006.1"/>
</dbReference>
<evidence type="ECO:0000313" key="2">
    <source>
        <dbReference type="EMBL" id="SFJ33896.1"/>
    </source>
</evidence>
<dbReference type="SUPFAM" id="SSF54909">
    <property type="entry name" value="Dimeric alpha+beta barrel"/>
    <property type="match status" value="1"/>
</dbReference>
<sequence>MNIYLTAIIKVKTEYRDDLKTILENMMQKARKEKACIQYDLHQGTVDLNTFVFYEIWNNKKGLEIHNQQTYITEFNQFIQEKTQGEPTILITQKL</sequence>
<dbReference type="Gene3D" id="3.30.70.100">
    <property type="match status" value="1"/>
</dbReference>
<protein>
    <submittedName>
        <fullName evidence="2">Quinol monooxygenase YgiN</fullName>
    </submittedName>
</protein>
<dbReference type="PROSITE" id="PS51725">
    <property type="entry name" value="ABM"/>
    <property type="match status" value="1"/>
</dbReference>